<comment type="subcellular location">
    <subcellularLocation>
        <location evidence="1">Virion</location>
    </subcellularLocation>
</comment>
<dbReference type="EMBL" id="MW689258">
    <property type="protein sequence ID" value="QVW27750.1"/>
    <property type="molecule type" value="Genomic_DNA"/>
</dbReference>
<feature type="domain" description="Peptidase S74" evidence="4">
    <location>
        <begin position="651"/>
        <end position="749"/>
    </location>
</feature>
<dbReference type="InterPro" id="IPR030392">
    <property type="entry name" value="S74_ICA"/>
</dbReference>
<keyword evidence="6" id="KW-1185">Reference proteome</keyword>
<dbReference type="Proteomes" id="UP000678489">
    <property type="component" value="Segment"/>
</dbReference>
<accession>A0A8E7KYV5</accession>
<name>A0A8E7KYV5_9CAUD</name>
<reference evidence="5" key="1">
    <citation type="submission" date="2021-03" db="EMBL/GenBank/DDBJ databases">
        <title>Complete genome sequence of Hafnia phage Pocis76.</title>
        <authorList>
            <person name="Dislers A."/>
            <person name="Zrelovs N."/>
            <person name="Kazaks A."/>
        </authorList>
    </citation>
    <scope>NUCLEOTIDE SEQUENCE</scope>
</reference>
<keyword evidence="3" id="KW-0175">Coiled coil</keyword>
<sequence>MALYRTGQASLSADGVITGYKTKWMQPLSLIRKEATIMFLSPNGLKMAVIAEIISDTQMRAIATGGAVVEKCDYAILIHDSLTVDGMAQDVAETLRYYRSRETEFAHLIEVIEDMDLEKIQKVVEDMRAEVAKFEENFKKIEAKAQEVQANADKVADEVAIVQQIHVRVDELSEQAKANADRAHQNYVLSQDEVRKARQEADNATGEAVKAKAQADRASQIVEGGKQEIADAVASGKVEVGQGIEAAVGQATAQADRAQREADRAADLAAGFDGTNMLRKDRNLSDLNDKVQARKNLGALTTGDFGLGYKANRGIAPLNGGSGFFASGEPADIGGLGSAAGFQASYGNERRGQMAITLDGSAFYRFCNTASNDKETHPWKQLVAVGDYGIGAVNPPKINNSVTNKTGLYSALTNDIELGKAWSIEGQAVGIINLGVHPDRSNDFKSQIATSYSSNGRLFYRCSDAGTWKAWRELAVSGLPNFNMASGFNISNTKGSQSYVVFRVENKGRASTDNGSQVAIEIPHTAERPYLLQRRNDGTTTGQIVNSLPTLHGELLCRNNYVLNMANKNFNDLANTQFVSFISGGTAHGAQNTPNVGYGNMLVIGSGGATTGNYTTQLLFDKHTAIPYVRCRTDGNAAWTAWQKVTVAAVSDENLKNIRGNLNVEGALDNINRMEFKIFAFKDDETQRYRRGVISQQIKKIDKDYVNMVGDRMVLDQTPMMLDGLAAIKALRARDEDNKKRIAALESEVAELKELVKSLIGNNKPTTLEEE</sequence>
<dbReference type="GO" id="GO:0098015">
    <property type="term" value="C:virus tail"/>
    <property type="evidence" value="ECO:0007669"/>
    <property type="project" value="UniProtKB-KW"/>
</dbReference>
<keyword evidence="2" id="KW-0946">Virion</keyword>
<proteinExistence type="predicted"/>
<evidence type="ECO:0000313" key="5">
    <source>
        <dbReference type="EMBL" id="QVW27750.1"/>
    </source>
</evidence>
<evidence type="ECO:0000256" key="2">
    <source>
        <dbReference type="ARBA" id="ARBA00022732"/>
    </source>
</evidence>
<evidence type="ECO:0000256" key="3">
    <source>
        <dbReference type="SAM" id="Coils"/>
    </source>
</evidence>
<dbReference type="PROSITE" id="PS51688">
    <property type="entry name" value="ICA"/>
    <property type="match status" value="1"/>
</dbReference>
<dbReference type="CDD" id="cd19958">
    <property type="entry name" value="pyocin_knob"/>
    <property type="match status" value="2"/>
</dbReference>
<evidence type="ECO:0000313" key="6">
    <source>
        <dbReference type="Proteomes" id="UP000678489"/>
    </source>
</evidence>
<dbReference type="Pfam" id="PF13884">
    <property type="entry name" value="Peptidase_S74"/>
    <property type="match status" value="1"/>
</dbReference>
<evidence type="ECO:0000259" key="4">
    <source>
        <dbReference type="PROSITE" id="PS51688"/>
    </source>
</evidence>
<organism evidence="5 6">
    <name type="scientific">Hafnia phage Pocis76</name>
    <dbReference type="NCBI Taxonomy" id="2831174"/>
    <lineage>
        <taxon>Viruses</taxon>
        <taxon>Duplodnaviria</taxon>
        <taxon>Heunggongvirae</taxon>
        <taxon>Uroviricota</taxon>
        <taxon>Caudoviricetes</taxon>
        <taxon>Drexlerviridae</taxon>
        <taxon>Tempevirinae</taxon>
        <taxon>Pocisvirus</taxon>
        <taxon>Pocisvirus pocis76</taxon>
    </lineage>
</organism>
<evidence type="ECO:0000256" key="1">
    <source>
        <dbReference type="ARBA" id="ARBA00004328"/>
    </source>
</evidence>
<feature type="coiled-coil region" evidence="3">
    <location>
        <begin position="117"/>
        <end position="214"/>
    </location>
</feature>
<protein>
    <submittedName>
        <fullName evidence="5">Putative endosialidase</fullName>
    </submittedName>
</protein>
<feature type="coiled-coil region" evidence="3">
    <location>
        <begin position="728"/>
        <end position="762"/>
    </location>
</feature>
<keyword evidence="2" id="KW-1227">Viral tail protein</keyword>